<feature type="non-terminal residue" evidence="2">
    <location>
        <position position="34"/>
    </location>
</feature>
<sequence>MVDMDGFGGGGGGGDIGGGGPNTGDLRQLGHVPT</sequence>
<name>A0A2K3JZC5_TRIPR</name>
<feature type="compositionally biased region" description="Gly residues" evidence="1">
    <location>
        <begin position="1"/>
        <end position="22"/>
    </location>
</feature>
<comment type="caution">
    <text evidence="2">The sequence shown here is derived from an EMBL/GenBank/DDBJ whole genome shotgun (WGS) entry which is preliminary data.</text>
</comment>
<evidence type="ECO:0000256" key="1">
    <source>
        <dbReference type="SAM" id="MobiDB-lite"/>
    </source>
</evidence>
<organism evidence="2 3">
    <name type="scientific">Trifolium pratense</name>
    <name type="common">Red clover</name>
    <dbReference type="NCBI Taxonomy" id="57577"/>
    <lineage>
        <taxon>Eukaryota</taxon>
        <taxon>Viridiplantae</taxon>
        <taxon>Streptophyta</taxon>
        <taxon>Embryophyta</taxon>
        <taxon>Tracheophyta</taxon>
        <taxon>Spermatophyta</taxon>
        <taxon>Magnoliopsida</taxon>
        <taxon>eudicotyledons</taxon>
        <taxon>Gunneridae</taxon>
        <taxon>Pentapetalae</taxon>
        <taxon>rosids</taxon>
        <taxon>fabids</taxon>
        <taxon>Fabales</taxon>
        <taxon>Fabaceae</taxon>
        <taxon>Papilionoideae</taxon>
        <taxon>50 kb inversion clade</taxon>
        <taxon>NPAAA clade</taxon>
        <taxon>Hologalegina</taxon>
        <taxon>IRL clade</taxon>
        <taxon>Trifolieae</taxon>
        <taxon>Trifolium</taxon>
    </lineage>
</organism>
<gene>
    <name evidence="2" type="ORF">L195_g059655</name>
</gene>
<dbReference type="AlphaFoldDB" id="A0A2K3JZC5"/>
<dbReference type="EMBL" id="ASHM01131738">
    <property type="protein sequence ID" value="PNX59368.1"/>
    <property type="molecule type" value="Genomic_DNA"/>
</dbReference>
<proteinExistence type="predicted"/>
<reference evidence="2 3" key="2">
    <citation type="journal article" date="2017" name="Front. Plant Sci.">
        <title>Gene Classification and Mining of Molecular Markers Useful in Red Clover (Trifolium pratense) Breeding.</title>
        <authorList>
            <person name="Istvanek J."/>
            <person name="Dluhosova J."/>
            <person name="Dluhos P."/>
            <person name="Patkova L."/>
            <person name="Nedelnik J."/>
            <person name="Repkova J."/>
        </authorList>
    </citation>
    <scope>NUCLEOTIDE SEQUENCE [LARGE SCALE GENOMIC DNA]</scope>
    <source>
        <strain evidence="3">cv. Tatra</strain>
        <tissue evidence="2">Young leaves</tissue>
    </source>
</reference>
<feature type="region of interest" description="Disordered" evidence="1">
    <location>
        <begin position="1"/>
        <end position="34"/>
    </location>
</feature>
<reference evidence="2 3" key="1">
    <citation type="journal article" date="2014" name="Am. J. Bot.">
        <title>Genome assembly and annotation for red clover (Trifolium pratense; Fabaceae).</title>
        <authorList>
            <person name="Istvanek J."/>
            <person name="Jaros M."/>
            <person name="Krenek A."/>
            <person name="Repkova J."/>
        </authorList>
    </citation>
    <scope>NUCLEOTIDE SEQUENCE [LARGE SCALE GENOMIC DNA]</scope>
    <source>
        <strain evidence="3">cv. Tatra</strain>
        <tissue evidence="2">Young leaves</tissue>
    </source>
</reference>
<dbReference type="Proteomes" id="UP000236291">
    <property type="component" value="Unassembled WGS sequence"/>
</dbReference>
<protein>
    <submittedName>
        <fullName evidence="2">Uncharacterized protein</fullName>
    </submittedName>
</protein>
<evidence type="ECO:0000313" key="2">
    <source>
        <dbReference type="EMBL" id="PNX59368.1"/>
    </source>
</evidence>
<accession>A0A2K3JZC5</accession>
<evidence type="ECO:0000313" key="3">
    <source>
        <dbReference type="Proteomes" id="UP000236291"/>
    </source>
</evidence>